<evidence type="ECO:0000313" key="2">
    <source>
        <dbReference type="Proteomes" id="UP001221142"/>
    </source>
</evidence>
<sequence>MHMMRIRSLPPCLFSFVFVFRPNRGGLVSTNATPPQTAWTDTFRPVSSPQVPIPCIHTILYYITLLDLLLLRIPILLLLRPSPTPPIPSFIAAATD</sequence>
<accession>A0AAD7FB36</accession>
<reference evidence="1" key="1">
    <citation type="submission" date="2023-03" db="EMBL/GenBank/DDBJ databases">
        <title>Massive genome expansion in bonnet fungi (Mycena s.s.) driven by repeated elements and novel gene families across ecological guilds.</title>
        <authorList>
            <consortium name="Lawrence Berkeley National Laboratory"/>
            <person name="Harder C.B."/>
            <person name="Miyauchi S."/>
            <person name="Viragh M."/>
            <person name="Kuo A."/>
            <person name="Thoen E."/>
            <person name="Andreopoulos B."/>
            <person name="Lu D."/>
            <person name="Skrede I."/>
            <person name="Drula E."/>
            <person name="Henrissat B."/>
            <person name="Morin E."/>
            <person name="Kohler A."/>
            <person name="Barry K."/>
            <person name="LaButti K."/>
            <person name="Morin E."/>
            <person name="Salamov A."/>
            <person name="Lipzen A."/>
            <person name="Mereny Z."/>
            <person name="Hegedus B."/>
            <person name="Baldrian P."/>
            <person name="Stursova M."/>
            <person name="Weitz H."/>
            <person name="Taylor A."/>
            <person name="Grigoriev I.V."/>
            <person name="Nagy L.G."/>
            <person name="Martin F."/>
            <person name="Kauserud H."/>
        </authorList>
    </citation>
    <scope>NUCLEOTIDE SEQUENCE</scope>
    <source>
        <strain evidence="1">9284</strain>
    </source>
</reference>
<gene>
    <name evidence="1" type="ORF">FB45DRAFT_944450</name>
</gene>
<organism evidence="1 2">
    <name type="scientific">Roridomyces roridus</name>
    <dbReference type="NCBI Taxonomy" id="1738132"/>
    <lineage>
        <taxon>Eukaryota</taxon>
        <taxon>Fungi</taxon>
        <taxon>Dikarya</taxon>
        <taxon>Basidiomycota</taxon>
        <taxon>Agaricomycotina</taxon>
        <taxon>Agaricomycetes</taxon>
        <taxon>Agaricomycetidae</taxon>
        <taxon>Agaricales</taxon>
        <taxon>Marasmiineae</taxon>
        <taxon>Mycenaceae</taxon>
        <taxon>Roridomyces</taxon>
    </lineage>
</organism>
<proteinExistence type="predicted"/>
<comment type="caution">
    <text evidence="1">The sequence shown here is derived from an EMBL/GenBank/DDBJ whole genome shotgun (WGS) entry which is preliminary data.</text>
</comment>
<evidence type="ECO:0000313" key="1">
    <source>
        <dbReference type="EMBL" id="KAJ7609435.1"/>
    </source>
</evidence>
<dbReference type="Proteomes" id="UP001221142">
    <property type="component" value="Unassembled WGS sequence"/>
</dbReference>
<name>A0AAD7FB36_9AGAR</name>
<feature type="non-terminal residue" evidence="1">
    <location>
        <position position="96"/>
    </location>
</feature>
<dbReference type="AlphaFoldDB" id="A0AAD7FB36"/>
<keyword evidence="2" id="KW-1185">Reference proteome</keyword>
<dbReference type="EMBL" id="JARKIF010000040">
    <property type="protein sequence ID" value="KAJ7609435.1"/>
    <property type="molecule type" value="Genomic_DNA"/>
</dbReference>
<protein>
    <submittedName>
        <fullName evidence="1">Uncharacterized protein</fullName>
    </submittedName>
</protein>